<keyword evidence="4" id="KW-0472">Membrane</keyword>
<evidence type="ECO:0000313" key="8">
    <source>
        <dbReference type="Proteomes" id="UP000540989"/>
    </source>
</evidence>
<dbReference type="GO" id="GO:0016020">
    <property type="term" value="C:membrane"/>
    <property type="evidence" value="ECO:0007669"/>
    <property type="project" value="InterPro"/>
</dbReference>
<reference evidence="7 8" key="1">
    <citation type="submission" date="2020-08" db="EMBL/GenBank/DDBJ databases">
        <title>Genomic Encyclopedia of Type Strains, Phase IV (KMG-V): Genome sequencing to study the core and pangenomes of soil and plant-associated prokaryotes.</title>
        <authorList>
            <person name="Whitman W."/>
        </authorList>
    </citation>
    <scope>NUCLEOTIDE SEQUENCE [LARGE SCALE GENOMIC DNA]</scope>
    <source>
        <strain evidence="7 8">M8UP14</strain>
    </source>
</reference>
<accession>A0A7W8E5I9</accession>
<dbReference type="CDD" id="cd16917">
    <property type="entry name" value="HATPase_UhpB-NarQ-NarX-like"/>
    <property type="match status" value="1"/>
</dbReference>
<evidence type="ECO:0000259" key="6">
    <source>
        <dbReference type="Pfam" id="PF07730"/>
    </source>
</evidence>
<dbReference type="GO" id="GO:0000155">
    <property type="term" value="F:phosphorelay sensor kinase activity"/>
    <property type="evidence" value="ECO:0007669"/>
    <property type="project" value="InterPro"/>
</dbReference>
<dbReference type="InterPro" id="IPR003594">
    <property type="entry name" value="HATPase_dom"/>
</dbReference>
<dbReference type="SUPFAM" id="SSF55874">
    <property type="entry name" value="ATPase domain of HSP90 chaperone/DNA topoisomerase II/histidine kinase"/>
    <property type="match status" value="1"/>
</dbReference>
<dbReference type="InterPro" id="IPR011712">
    <property type="entry name" value="Sig_transdc_His_kin_sub3_dim/P"/>
</dbReference>
<sequence>MIARVLAVSMTFLLLIATFPVVADAQSLNLLQLEHHALHLVTWNKDGRWCNTGAFLVTYRPPVFLWRWYFNAFFGVLLVAVLWLLYLFLIKQETARVRARLYRQFVERERIARDLHDTFFQGIQGLLLSVQAASRGLPDGDPTKSLLEETLIQSDVVMSQGRELVFNLRTPCRNAADLPSALESAALEFSQHHASEFFLTVVGEPKEVQAHICEELCELGREALRNAYRHARAQNIEVNIEYRADLLRLTVGDDGLGISDRTLAEGGIENHQGLQVMRERAVKIGADLRVLSSEGSGTMVQVDIRSQLAYSPVAGQSFES</sequence>
<dbReference type="EMBL" id="JACHIP010000006">
    <property type="protein sequence ID" value="MBB5059702.1"/>
    <property type="molecule type" value="Genomic_DNA"/>
</dbReference>
<dbReference type="PANTHER" id="PTHR24421:SF62">
    <property type="entry name" value="SENSORY TRANSDUCTION HISTIDINE KINASE"/>
    <property type="match status" value="1"/>
</dbReference>
<dbReference type="Gene3D" id="1.20.5.1930">
    <property type="match status" value="1"/>
</dbReference>
<dbReference type="Pfam" id="PF02518">
    <property type="entry name" value="HATPase_c"/>
    <property type="match status" value="1"/>
</dbReference>
<keyword evidence="3" id="KW-0902">Two-component regulatory system</keyword>
<gene>
    <name evidence="7" type="ORF">HDF16_004428</name>
</gene>
<dbReference type="GO" id="GO:0046983">
    <property type="term" value="F:protein dimerization activity"/>
    <property type="evidence" value="ECO:0007669"/>
    <property type="project" value="InterPro"/>
</dbReference>
<dbReference type="Pfam" id="PF07730">
    <property type="entry name" value="HisKA_3"/>
    <property type="match status" value="1"/>
</dbReference>
<keyword evidence="2 7" id="KW-0418">Kinase</keyword>
<feature type="transmembrane region" description="Helical" evidence="4">
    <location>
        <begin position="68"/>
        <end position="90"/>
    </location>
</feature>
<name>A0A7W8E5I9_9BACT</name>
<protein>
    <submittedName>
        <fullName evidence="7">Signal transduction histidine kinase</fullName>
    </submittedName>
</protein>
<evidence type="ECO:0000256" key="3">
    <source>
        <dbReference type="ARBA" id="ARBA00023012"/>
    </source>
</evidence>
<keyword evidence="4" id="KW-1133">Transmembrane helix</keyword>
<dbReference type="PANTHER" id="PTHR24421">
    <property type="entry name" value="NITRATE/NITRITE SENSOR PROTEIN NARX-RELATED"/>
    <property type="match status" value="1"/>
</dbReference>
<organism evidence="7 8">
    <name type="scientific">Granulicella aggregans</name>
    <dbReference type="NCBI Taxonomy" id="474949"/>
    <lineage>
        <taxon>Bacteria</taxon>
        <taxon>Pseudomonadati</taxon>
        <taxon>Acidobacteriota</taxon>
        <taxon>Terriglobia</taxon>
        <taxon>Terriglobales</taxon>
        <taxon>Acidobacteriaceae</taxon>
        <taxon>Granulicella</taxon>
    </lineage>
</organism>
<keyword evidence="4" id="KW-0812">Transmembrane</keyword>
<proteinExistence type="predicted"/>
<evidence type="ECO:0000259" key="5">
    <source>
        <dbReference type="Pfam" id="PF02518"/>
    </source>
</evidence>
<evidence type="ECO:0000256" key="1">
    <source>
        <dbReference type="ARBA" id="ARBA00022679"/>
    </source>
</evidence>
<evidence type="ECO:0000313" key="7">
    <source>
        <dbReference type="EMBL" id="MBB5059702.1"/>
    </source>
</evidence>
<dbReference type="Gene3D" id="3.30.565.10">
    <property type="entry name" value="Histidine kinase-like ATPase, C-terminal domain"/>
    <property type="match status" value="1"/>
</dbReference>
<dbReference type="Proteomes" id="UP000540989">
    <property type="component" value="Unassembled WGS sequence"/>
</dbReference>
<keyword evidence="1" id="KW-0808">Transferase</keyword>
<evidence type="ECO:0000256" key="4">
    <source>
        <dbReference type="SAM" id="Phobius"/>
    </source>
</evidence>
<feature type="domain" description="Signal transduction histidine kinase subgroup 3 dimerisation and phosphoacceptor" evidence="6">
    <location>
        <begin position="107"/>
        <end position="171"/>
    </location>
</feature>
<dbReference type="AlphaFoldDB" id="A0A7W8E5I9"/>
<evidence type="ECO:0000256" key="2">
    <source>
        <dbReference type="ARBA" id="ARBA00022777"/>
    </source>
</evidence>
<feature type="domain" description="Histidine kinase/HSP90-like ATPase" evidence="5">
    <location>
        <begin position="216"/>
        <end position="305"/>
    </location>
</feature>
<comment type="caution">
    <text evidence="7">The sequence shown here is derived from an EMBL/GenBank/DDBJ whole genome shotgun (WGS) entry which is preliminary data.</text>
</comment>
<keyword evidence="8" id="KW-1185">Reference proteome</keyword>
<dbReference type="RefSeq" id="WP_184221432.1">
    <property type="nucleotide sequence ID" value="NZ_JACHIP010000006.1"/>
</dbReference>
<dbReference type="InterPro" id="IPR036890">
    <property type="entry name" value="HATPase_C_sf"/>
</dbReference>
<dbReference type="InterPro" id="IPR050482">
    <property type="entry name" value="Sensor_HK_TwoCompSys"/>
</dbReference>